<evidence type="ECO:0000313" key="1">
    <source>
        <dbReference type="EMBL" id="KAF7361364.1"/>
    </source>
</evidence>
<keyword evidence="2" id="KW-1185">Reference proteome</keyword>
<proteinExistence type="predicted"/>
<keyword evidence="1" id="KW-0378">Hydrolase</keyword>
<dbReference type="GO" id="GO:0004180">
    <property type="term" value="F:carboxypeptidase activity"/>
    <property type="evidence" value="ECO:0007669"/>
    <property type="project" value="UniProtKB-KW"/>
</dbReference>
<keyword evidence="1" id="KW-0645">Protease</keyword>
<comment type="caution">
    <text evidence="1">The sequence shown here is derived from an EMBL/GenBank/DDBJ whole genome shotgun (WGS) entry which is preliminary data.</text>
</comment>
<protein>
    <submittedName>
        <fullName evidence="1">Carboxypeptidase</fullName>
    </submittedName>
</protein>
<dbReference type="OrthoDB" id="3365698at2759"/>
<gene>
    <name evidence="1" type="ORF">MSAN_01169100</name>
</gene>
<dbReference type="SUPFAM" id="SSF81383">
    <property type="entry name" value="F-box domain"/>
    <property type="match status" value="1"/>
</dbReference>
<reference evidence="1" key="1">
    <citation type="submission" date="2020-05" db="EMBL/GenBank/DDBJ databases">
        <title>Mycena genomes resolve the evolution of fungal bioluminescence.</title>
        <authorList>
            <person name="Tsai I.J."/>
        </authorList>
    </citation>
    <scope>NUCLEOTIDE SEQUENCE</scope>
    <source>
        <strain evidence="1">160909Yilan</strain>
    </source>
</reference>
<dbReference type="InterPro" id="IPR036047">
    <property type="entry name" value="F-box-like_dom_sf"/>
</dbReference>
<dbReference type="AlphaFoldDB" id="A0A8H6YLS6"/>
<sequence length="423" mass="48060">MPPELLSLILAFASRRSTYWERRQDPAPWTASQVCRRWRAITLSQPLFWVHIDLDMTGKERETHTPFRLEAQLKRTGNLPLRINFGCRWKYERTEQELALLAVLVQHCARWEDVRLDGPVSWSSELACIRGNLPRLRKLRVLLWLSTQEEEPLVDVFELAPNLREASVNVEPHHHSSGTIRVPLPFSELQQYVARGTWDSQLSALRSASNLVDCALDVVGISTPLATLVVLPHLRRLSLRVSSLLACLDTPHTPQLEELYCSHDENRLSLLFAQRPPLQLQKLGLLFIASATDICDIVHSVPTITDLGVYVYANSFDDLSASLVLRDEPTDIAPALRSLIIDCSESLGCFLFRHYDREMLVDMVISRWRTGRLCSIHIPDKEGDYLVSGGELLEGLKNEGLVFSSSSDRNETVAEMVPLHLRF</sequence>
<name>A0A8H6YLS6_9AGAR</name>
<dbReference type="Proteomes" id="UP000623467">
    <property type="component" value="Unassembled WGS sequence"/>
</dbReference>
<organism evidence="1 2">
    <name type="scientific">Mycena sanguinolenta</name>
    <dbReference type="NCBI Taxonomy" id="230812"/>
    <lineage>
        <taxon>Eukaryota</taxon>
        <taxon>Fungi</taxon>
        <taxon>Dikarya</taxon>
        <taxon>Basidiomycota</taxon>
        <taxon>Agaricomycotina</taxon>
        <taxon>Agaricomycetes</taxon>
        <taxon>Agaricomycetidae</taxon>
        <taxon>Agaricales</taxon>
        <taxon>Marasmiineae</taxon>
        <taxon>Mycenaceae</taxon>
        <taxon>Mycena</taxon>
    </lineage>
</organism>
<evidence type="ECO:0000313" key="2">
    <source>
        <dbReference type="Proteomes" id="UP000623467"/>
    </source>
</evidence>
<dbReference type="EMBL" id="JACAZH010000008">
    <property type="protein sequence ID" value="KAF7361364.1"/>
    <property type="molecule type" value="Genomic_DNA"/>
</dbReference>
<keyword evidence="1" id="KW-0121">Carboxypeptidase</keyword>
<accession>A0A8H6YLS6</accession>